<dbReference type="Pfam" id="PF12013">
    <property type="entry name" value="OrsD"/>
    <property type="match status" value="1"/>
</dbReference>
<dbReference type="GO" id="GO:0000724">
    <property type="term" value="P:double-strand break repair via homologous recombination"/>
    <property type="evidence" value="ECO:0007669"/>
    <property type="project" value="TreeGrafter"/>
</dbReference>
<dbReference type="Pfam" id="PF00270">
    <property type="entry name" value="DEAD"/>
    <property type="match status" value="1"/>
</dbReference>
<dbReference type="SUPFAM" id="SSF52540">
    <property type="entry name" value="P-loop containing nucleoside triphosphate hydrolases"/>
    <property type="match status" value="1"/>
</dbReference>
<dbReference type="InterPro" id="IPR014001">
    <property type="entry name" value="Helicase_ATP-bd"/>
</dbReference>
<evidence type="ECO:0000256" key="6">
    <source>
        <dbReference type="SAM" id="MobiDB-lite"/>
    </source>
</evidence>
<dbReference type="GO" id="GO:0005737">
    <property type="term" value="C:cytoplasm"/>
    <property type="evidence" value="ECO:0007669"/>
    <property type="project" value="TreeGrafter"/>
</dbReference>
<dbReference type="OrthoDB" id="5153301at2759"/>
<dbReference type="InterPro" id="IPR027417">
    <property type="entry name" value="P-loop_NTPase"/>
</dbReference>
<dbReference type="EC" id="5.6.2.4" evidence="5"/>
<sequence length="1571" mass="177154">MSEQSDSLTSSVVVDIESQKENQLPSYLQVLAQHRLVLCTTHGSCYTHQNLGRHLLEKHQLRAHLRRQILLCSRLEQVATTRADVVQPVDGIDEILGLPTARGFICHHDGCPYRSINTDQMRQHYNNRHQWKVAHQGAMPWHEAFLQTLFSQSQNIQYFAVVLADRVRRPGTPQNICIYPHANAPDNAPTSLTPEHHHPSPPSAPAHKNAWDRIMGQFDESQARPRSTKIDRTHHVSDLNPFMKRTGIHIHLQGLDLADLGPSWRLPDPDREPNLHLICQSAGRVLKDTMTVLVHDQNLESRQLSRRNAGLLNTFTRGEASQDRISDLQNQQCRQKYIGTWKQLICYWERVVEQGQLRESLFQPSERQLQAWVEVTEAAGELATLGGGTETDEATDSDSDSDLNQKASIRRQLDRAVLEFSLSIIQHLVPRRKFDSVLVSYAAVRFWSPGLERWMMIRNYTSILSKLIYDCQMMVLARVLADTVDDTAADIGACIIDIRDRWLLNDTDGPVAELLENRLLGFHIARSEVPPAQLRWHADGKTLVWSDVILHLHDVRDIIFRGLARAQQIFTEELCLSGQSSPVADIPRLDLDLLVDNWDATSNGQSFVTDSRNAAHLDPLRPWLISRVGQTPVLFHTFFQKNMEDEWVIGADTAQQYENTVQRFLRALITPFFLGSGQHGRRTEFIALRWRNSILTTRDLFLHDGQMLFILSYHKSRHRTNASRWPVRFLLPEAAQLVAQYLVMIQPFREFLHAQAQVPVAVPEYLFSGGRAPWTDDAMTRAIVNTGKQVLGKRIHIQAWRQLTKGIVRRKFTPASAGMFIEDGEGMDDEDEASGPPGPPLGSLPEAVHWQTSHTPHTGNQAYGGTVNFRGGLTDAGLQEYRHVSQLWHQLTRDPVHFRVGPTRRGDTQTPWEWDATPTQAAPTQATPSQATASERERSEAERETPIARRIAIREAPARTRRRWRMEQATEMLRRMYGTDAQYRSAGQRRAMEHIVGGAGQVLAILRTSEGKSLLYLLPCQLPGAGTTVLNLPLVALKAEMERRCAEAGIAAHVWEARSDPDRLHSCPLIIVGVEQAVRPRFREFLNRLHMGNGLDRVVFDECHLAVTALWYRPAMGLLPLLRDLECPMVFLTGTMPPSLVGEFERAMLLRGARMVGSHTTRRDITVRVSYCPPKRHFSGDFAIPGIQSLVASIEPGTRAIIYCQRRDAAEEMAQATTAPVYQSRSGSIEEKAEALQRWHDGDPSHMVATSAFGLGIDHGAVRWVVHMGVPHSMIDFAQEVGRLGRDGAGGQSLILVPPRWRATTNDRDGRPLGAAEATMQTYIQTTTCRVLEMSRFLDEDGRACDSEALMCDRCQDGGTVQIRKRMADDAVEGTVKESEVDDMEGLRAGAELLRTQTQGQACELADHIASLEAWQVMCMICYHLPRRASGQRTHARHPLGACANPKRFSYLDAKQKALSRGRARGGWFPRFSSCYRCFNLQVVCDQQGRGQCQFTDLVMPICWAVFQRKGWAKQYLSRLGGEHVSEREEAYMQWLGEEQKVFGEPASNATAVANMVLQQMSVQMSVQINA</sequence>
<dbReference type="GO" id="GO:0005524">
    <property type="term" value="F:ATP binding"/>
    <property type="evidence" value="ECO:0007669"/>
    <property type="project" value="UniProtKB-KW"/>
</dbReference>
<evidence type="ECO:0000256" key="3">
    <source>
        <dbReference type="ARBA" id="ARBA00022840"/>
    </source>
</evidence>
<feature type="compositionally biased region" description="Basic and acidic residues" evidence="6">
    <location>
        <begin position="934"/>
        <end position="947"/>
    </location>
</feature>
<feature type="compositionally biased region" description="Polar residues" evidence="6">
    <location>
        <begin position="850"/>
        <end position="863"/>
    </location>
</feature>
<feature type="region of interest" description="Disordered" evidence="6">
    <location>
        <begin position="187"/>
        <end position="208"/>
    </location>
</feature>
<dbReference type="Gene3D" id="3.40.50.300">
    <property type="entry name" value="P-loop containing nucleotide triphosphate hydrolases"/>
    <property type="match status" value="2"/>
</dbReference>
<organism evidence="9 10">
    <name type="scientific">Blastomyces percursus</name>
    <dbReference type="NCBI Taxonomy" id="1658174"/>
    <lineage>
        <taxon>Eukaryota</taxon>
        <taxon>Fungi</taxon>
        <taxon>Dikarya</taxon>
        <taxon>Ascomycota</taxon>
        <taxon>Pezizomycotina</taxon>
        <taxon>Eurotiomycetes</taxon>
        <taxon>Eurotiomycetidae</taxon>
        <taxon>Onygenales</taxon>
        <taxon>Ajellomycetaceae</taxon>
        <taxon>Blastomyces</taxon>
    </lineage>
</organism>
<dbReference type="InterPro" id="IPR022698">
    <property type="entry name" value="OrsD"/>
</dbReference>
<evidence type="ECO:0000313" key="9">
    <source>
        <dbReference type="EMBL" id="OJD23078.1"/>
    </source>
</evidence>
<dbReference type="PANTHER" id="PTHR13710">
    <property type="entry name" value="DNA HELICASE RECQ FAMILY MEMBER"/>
    <property type="match status" value="1"/>
</dbReference>
<dbReference type="Proteomes" id="UP000242791">
    <property type="component" value="Unassembled WGS sequence"/>
</dbReference>
<dbReference type="InterPro" id="IPR011545">
    <property type="entry name" value="DEAD/DEAH_box_helicase_dom"/>
</dbReference>
<comment type="similarity">
    <text evidence="1">Belongs to the helicase family. RecQ subfamily.</text>
</comment>
<keyword evidence="10" id="KW-1185">Reference proteome</keyword>
<evidence type="ECO:0000256" key="5">
    <source>
        <dbReference type="ARBA" id="ARBA00034808"/>
    </source>
</evidence>
<keyword evidence="3" id="KW-0067">ATP-binding</keyword>
<dbReference type="PROSITE" id="PS51192">
    <property type="entry name" value="HELICASE_ATP_BIND_1"/>
    <property type="match status" value="1"/>
</dbReference>
<feature type="compositionally biased region" description="Acidic residues" evidence="6">
    <location>
        <begin position="822"/>
        <end position="833"/>
    </location>
</feature>
<comment type="caution">
    <text evidence="9">The sequence shown here is derived from an EMBL/GenBank/DDBJ whole genome shotgun (WGS) entry which is preliminary data.</text>
</comment>
<evidence type="ECO:0000259" key="8">
    <source>
        <dbReference type="PROSITE" id="PS51194"/>
    </source>
</evidence>
<dbReference type="GO" id="GO:0043138">
    <property type="term" value="F:3'-5' DNA helicase activity"/>
    <property type="evidence" value="ECO:0007669"/>
    <property type="project" value="UniProtKB-EC"/>
</dbReference>
<dbReference type="VEuPathDB" id="FungiDB:ACJ73_05575"/>
<evidence type="ECO:0000256" key="4">
    <source>
        <dbReference type="ARBA" id="ARBA00034617"/>
    </source>
</evidence>
<feature type="compositionally biased region" description="Low complexity" evidence="6">
    <location>
        <begin position="916"/>
        <end position="933"/>
    </location>
</feature>
<feature type="domain" description="Helicase ATP-binding" evidence="7">
    <location>
        <begin position="993"/>
        <end position="1154"/>
    </location>
</feature>
<feature type="region of interest" description="Disordered" evidence="6">
    <location>
        <begin position="899"/>
        <end position="947"/>
    </location>
</feature>
<gene>
    <name evidence="9" type="ORF">ACJ73_05575</name>
</gene>
<dbReference type="PANTHER" id="PTHR13710:SF154">
    <property type="entry name" value="RECQ HELICASE, PUTATIVE (AFU_ORTHOLOGUE AFUA_6G14720)-RELATED"/>
    <property type="match status" value="1"/>
</dbReference>
<name>A0A1J9Q362_9EURO</name>
<evidence type="ECO:0000256" key="2">
    <source>
        <dbReference type="ARBA" id="ARBA00022741"/>
    </source>
</evidence>
<feature type="compositionally biased region" description="Acidic residues" evidence="6">
    <location>
        <begin position="390"/>
        <end position="401"/>
    </location>
</feature>
<dbReference type="GO" id="GO:0005694">
    <property type="term" value="C:chromosome"/>
    <property type="evidence" value="ECO:0007669"/>
    <property type="project" value="TreeGrafter"/>
</dbReference>
<evidence type="ECO:0000256" key="1">
    <source>
        <dbReference type="ARBA" id="ARBA00005446"/>
    </source>
</evidence>
<feature type="region of interest" description="Disordered" evidence="6">
    <location>
        <begin position="820"/>
        <end position="865"/>
    </location>
</feature>
<feature type="region of interest" description="Disordered" evidence="6">
    <location>
        <begin position="384"/>
        <end position="403"/>
    </location>
</feature>
<reference evidence="9 10" key="1">
    <citation type="submission" date="2015-08" db="EMBL/GenBank/DDBJ databases">
        <title>Emmonsia species relationships and genome sequence.</title>
        <authorList>
            <person name="Cuomo C.A."/>
            <person name="Schwartz I.S."/>
            <person name="Kenyon C."/>
            <person name="De Hoog G.S."/>
            <person name="Govender N.P."/>
            <person name="Botha A."/>
            <person name="Moreno L."/>
            <person name="De Vries M."/>
            <person name="Munoz J.F."/>
            <person name="Stielow J.B."/>
        </authorList>
    </citation>
    <scope>NUCLEOTIDE SEQUENCE [LARGE SCALE GENOMIC DNA]</scope>
    <source>
        <strain evidence="9 10">EI222</strain>
    </source>
</reference>
<dbReference type="EMBL" id="LGTZ01000884">
    <property type="protein sequence ID" value="OJD23078.1"/>
    <property type="molecule type" value="Genomic_DNA"/>
</dbReference>
<comment type="catalytic activity">
    <reaction evidence="4">
        <text>Couples ATP hydrolysis with the unwinding of duplex DNA by translocating in the 3'-5' direction.</text>
        <dbReference type="EC" id="5.6.2.4"/>
    </reaction>
</comment>
<dbReference type="SMART" id="SM00490">
    <property type="entry name" value="HELICc"/>
    <property type="match status" value="1"/>
</dbReference>
<proteinExistence type="inferred from homology"/>
<keyword evidence="2" id="KW-0547">Nucleotide-binding</keyword>
<dbReference type="PROSITE" id="PS51194">
    <property type="entry name" value="HELICASE_CTER"/>
    <property type="match status" value="1"/>
</dbReference>
<dbReference type="GO" id="GO:0003676">
    <property type="term" value="F:nucleic acid binding"/>
    <property type="evidence" value="ECO:0007669"/>
    <property type="project" value="InterPro"/>
</dbReference>
<dbReference type="GO" id="GO:0009378">
    <property type="term" value="F:four-way junction helicase activity"/>
    <property type="evidence" value="ECO:0007669"/>
    <property type="project" value="TreeGrafter"/>
</dbReference>
<evidence type="ECO:0000313" key="10">
    <source>
        <dbReference type="Proteomes" id="UP000242791"/>
    </source>
</evidence>
<protein>
    <recommendedName>
        <fullName evidence="5">DNA 3'-5' helicase</fullName>
        <ecNumber evidence="5">5.6.2.4</ecNumber>
    </recommendedName>
</protein>
<dbReference type="STRING" id="1658174.A0A1J9Q362"/>
<dbReference type="Pfam" id="PF00271">
    <property type="entry name" value="Helicase_C"/>
    <property type="match status" value="1"/>
</dbReference>
<evidence type="ECO:0000259" key="7">
    <source>
        <dbReference type="PROSITE" id="PS51192"/>
    </source>
</evidence>
<feature type="domain" description="Helicase C-terminal" evidence="8">
    <location>
        <begin position="1186"/>
        <end position="1335"/>
    </location>
</feature>
<dbReference type="InterPro" id="IPR001650">
    <property type="entry name" value="Helicase_C-like"/>
</dbReference>
<accession>A0A1J9Q362</accession>